<organism evidence="12">
    <name type="scientific">Micrurus corallinus</name>
    <name type="common">Brazilian coral snake</name>
    <dbReference type="NCBI Taxonomy" id="54390"/>
    <lineage>
        <taxon>Eukaryota</taxon>
        <taxon>Metazoa</taxon>
        <taxon>Chordata</taxon>
        <taxon>Craniata</taxon>
        <taxon>Vertebrata</taxon>
        <taxon>Euteleostomi</taxon>
        <taxon>Lepidosauria</taxon>
        <taxon>Squamata</taxon>
        <taxon>Bifurcata</taxon>
        <taxon>Unidentata</taxon>
        <taxon>Episquamata</taxon>
        <taxon>Toxicofera</taxon>
        <taxon>Serpentes</taxon>
        <taxon>Colubroidea</taxon>
        <taxon>Elapidae</taxon>
        <taxon>Elapinae</taxon>
        <taxon>Micrurus</taxon>
    </lineage>
</organism>
<protein>
    <recommendedName>
        <fullName evidence="11">LRRCT domain-containing protein</fullName>
    </recommendedName>
</protein>
<dbReference type="InterPro" id="IPR000483">
    <property type="entry name" value="Cys-rich_flank_reg_C"/>
</dbReference>
<keyword evidence="2" id="KW-0433">Leucine-rich repeat</keyword>
<feature type="domain" description="LRRCT" evidence="11">
    <location>
        <begin position="83"/>
        <end position="134"/>
    </location>
</feature>
<keyword evidence="6 9" id="KW-1133">Transmembrane helix</keyword>
<evidence type="ECO:0000256" key="3">
    <source>
        <dbReference type="ARBA" id="ARBA00022692"/>
    </source>
</evidence>
<evidence type="ECO:0000313" key="12">
    <source>
        <dbReference type="EMBL" id="LAA40169.1"/>
    </source>
</evidence>
<dbReference type="SUPFAM" id="SSF52058">
    <property type="entry name" value="L domain-like"/>
    <property type="match status" value="1"/>
</dbReference>
<keyword evidence="3 9" id="KW-0812">Transmembrane</keyword>
<reference evidence="12" key="2">
    <citation type="submission" date="2017-11" db="EMBL/GenBank/DDBJ databases">
        <title>Coralsnake Venomics: Analyses of Venom Gland Transcriptomes and Proteomes of Six Brazilian Taxa.</title>
        <authorList>
            <person name="Aird S.D."/>
            <person name="Jorge da Silva N."/>
            <person name="Qiu L."/>
            <person name="Villar-Briones A."/>
            <person name="Aparecida-Saddi V."/>
            <person name="Campos-Telles M.P."/>
            <person name="Grau M."/>
            <person name="Mikheyev A.S."/>
        </authorList>
    </citation>
    <scope>NUCLEOTIDE SEQUENCE</scope>
    <source>
        <tissue evidence="12">Venom_gland</tissue>
    </source>
</reference>
<evidence type="ECO:0000256" key="4">
    <source>
        <dbReference type="ARBA" id="ARBA00022729"/>
    </source>
</evidence>
<evidence type="ECO:0000256" key="5">
    <source>
        <dbReference type="ARBA" id="ARBA00022889"/>
    </source>
</evidence>
<dbReference type="PANTHER" id="PTHR22650">
    <property type="entry name" value="GLYCOPROTEIN IB BETA"/>
    <property type="match status" value="1"/>
</dbReference>
<keyword evidence="4 10" id="KW-0732">Signal</keyword>
<evidence type="ECO:0000256" key="1">
    <source>
        <dbReference type="ARBA" id="ARBA00004167"/>
    </source>
</evidence>
<feature type="transmembrane region" description="Helical" evidence="9">
    <location>
        <begin position="144"/>
        <end position="169"/>
    </location>
</feature>
<keyword evidence="5" id="KW-0130">Cell adhesion</keyword>
<evidence type="ECO:0000256" key="10">
    <source>
        <dbReference type="SAM" id="SignalP"/>
    </source>
</evidence>
<feature type="chain" id="PRO_5013830899" description="LRRCT domain-containing protein" evidence="10">
    <location>
        <begin position="19"/>
        <end position="201"/>
    </location>
</feature>
<evidence type="ECO:0000259" key="11">
    <source>
        <dbReference type="SMART" id="SM00082"/>
    </source>
</evidence>
<dbReference type="Gene3D" id="3.80.10.10">
    <property type="entry name" value="Ribonuclease Inhibitor"/>
    <property type="match status" value="1"/>
</dbReference>
<dbReference type="EMBL" id="IACJ01037534">
    <property type="protein sequence ID" value="LAA40169.1"/>
    <property type="molecule type" value="Transcribed_RNA"/>
</dbReference>
<dbReference type="AlphaFoldDB" id="A0A2D4EY76"/>
<name>A0A2D4EY76_MICCO</name>
<evidence type="ECO:0000256" key="7">
    <source>
        <dbReference type="ARBA" id="ARBA00023136"/>
    </source>
</evidence>
<proteinExistence type="predicted"/>
<dbReference type="Pfam" id="PF13855">
    <property type="entry name" value="LRR_8"/>
    <property type="match status" value="1"/>
</dbReference>
<dbReference type="PANTHER" id="PTHR22650:SF7">
    <property type="entry name" value="PLATELET GLYCOPROTEIN IB BETA CHAIN"/>
    <property type="match status" value="1"/>
</dbReference>
<dbReference type="InterPro" id="IPR052313">
    <property type="entry name" value="GPIb-IX-V_Complex"/>
</dbReference>
<reference evidence="12" key="1">
    <citation type="submission" date="2017-07" db="EMBL/GenBank/DDBJ databases">
        <authorList>
            <person name="Mikheyev A."/>
            <person name="Grau M."/>
        </authorList>
    </citation>
    <scope>NUCLEOTIDE SEQUENCE</scope>
    <source>
        <tissue evidence="12">Venom_gland</tissue>
    </source>
</reference>
<keyword evidence="7 9" id="KW-0472">Membrane</keyword>
<evidence type="ECO:0000256" key="9">
    <source>
        <dbReference type="SAM" id="Phobius"/>
    </source>
</evidence>
<comment type="subcellular location">
    <subcellularLocation>
        <location evidence="1">Membrane</location>
        <topology evidence="1">Single-pass membrane protein</topology>
    </subcellularLocation>
</comment>
<keyword evidence="8" id="KW-1015">Disulfide bond</keyword>
<dbReference type="InterPro" id="IPR001611">
    <property type="entry name" value="Leu-rich_rpt"/>
</dbReference>
<feature type="signal peptide" evidence="10">
    <location>
        <begin position="1"/>
        <end position="18"/>
    </location>
</feature>
<sequence length="201" mass="23080">MSLVAFFFIFILLPLVTPECPHPCRCAANIVDCMSTDLMDDGIPLSFSSSTSKLYLNNNYLTFIPKGLFDNLPNLQVVYLRGNPWECTCNILYLRSWLQWQENRTLYRDVVCSTPAHLQGRIITYLSEDEIISGCQSWYCGVALVAQICLFVFVLVQAILLLLVVFYICRFQQIAMEARRAMMEVYENTGLWESGRKNSID</sequence>
<dbReference type="InterPro" id="IPR032675">
    <property type="entry name" value="LRR_dom_sf"/>
</dbReference>
<evidence type="ECO:0000256" key="2">
    <source>
        <dbReference type="ARBA" id="ARBA00022614"/>
    </source>
</evidence>
<evidence type="ECO:0000256" key="8">
    <source>
        <dbReference type="ARBA" id="ARBA00023157"/>
    </source>
</evidence>
<accession>A0A2D4EY76</accession>
<evidence type="ECO:0000256" key="6">
    <source>
        <dbReference type="ARBA" id="ARBA00022989"/>
    </source>
</evidence>
<dbReference type="SMART" id="SM00082">
    <property type="entry name" value="LRRCT"/>
    <property type="match status" value="1"/>
</dbReference>